<keyword evidence="2" id="KW-0472">Membrane</keyword>
<evidence type="ECO:0000256" key="2">
    <source>
        <dbReference type="SAM" id="Phobius"/>
    </source>
</evidence>
<feature type="non-terminal residue" evidence="3">
    <location>
        <position position="113"/>
    </location>
</feature>
<accession>A0ABW3E1Q3</accession>
<keyword evidence="4" id="KW-1185">Reference proteome</keyword>
<keyword evidence="3" id="KW-0808">Transferase</keyword>
<feature type="transmembrane region" description="Helical" evidence="2">
    <location>
        <begin position="39"/>
        <end position="61"/>
    </location>
</feature>
<dbReference type="GO" id="GO:0016301">
    <property type="term" value="F:kinase activity"/>
    <property type="evidence" value="ECO:0007669"/>
    <property type="project" value="UniProtKB-KW"/>
</dbReference>
<organism evidence="3 4">
    <name type="scientific">Streptosporangium algeriense</name>
    <dbReference type="NCBI Taxonomy" id="1682748"/>
    <lineage>
        <taxon>Bacteria</taxon>
        <taxon>Bacillati</taxon>
        <taxon>Actinomycetota</taxon>
        <taxon>Actinomycetes</taxon>
        <taxon>Streptosporangiales</taxon>
        <taxon>Streptosporangiaceae</taxon>
        <taxon>Streptosporangium</taxon>
    </lineage>
</organism>
<keyword evidence="2" id="KW-0812">Transmembrane</keyword>
<reference evidence="4" key="1">
    <citation type="journal article" date="2019" name="Int. J. Syst. Evol. Microbiol.">
        <title>The Global Catalogue of Microorganisms (GCM) 10K type strain sequencing project: providing services to taxonomists for standard genome sequencing and annotation.</title>
        <authorList>
            <consortium name="The Broad Institute Genomics Platform"/>
            <consortium name="The Broad Institute Genome Sequencing Center for Infectious Disease"/>
            <person name="Wu L."/>
            <person name="Ma J."/>
        </authorList>
    </citation>
    <scope>NUCLEOTIDE SEQUENCE [LARGE SCALE GENOMIC DNA]</scope>
    <source>
        <strain evidence="4">CCUG 62974</strain>
    </source>
</reference>
<feature type="region of interest" description="Disordered" evidence="1">
    <location>
        <begin position="93"/>
        <end position="113"/>
    </location>
</feature>
<dbReference type="Proteomes" id="UP001597024">
    <property type="component" value="Unassembled WGS sequence"/>
</dbReference>
<sequence length="113" mass="12431">MPTQKRRRRTLPQIVRGGRRRARRAVGGVRRIWRRSLQLHVVTSTMVISIVVVAVLGVFLMQSISATILGARDRAARSEAQADRKAVLGYLNQQDGDAAKQSTDPGQGAQQGE</sequence>
<keyword evidence="2" id="KW-1133">Transmembrane helix</keyword>
<name>A0ABW3E1Q3_9ACTN</name>
<gene>
    <name evidence="3" type="ORF">ACFQ08_30505</name>
</gene>
<comment type="caution">
    <text evidence="3">The sequence shown here is derived from an EMBL/GenBank/DDBJ whole genome shotgun (WGS) entry which is preliminary data.</text>
</comment>
<evidence type="ECO:0000256" key="1">
    <source>
        <dbReference type="SAM" id="MobiDB-lite"/>
    </source>
</evidence>
<keyword evidence="3" id="KW-0418">Kinase</keyword>
<protein>
    <submittedName>
        <fullName evidence="3">Two-component sensor histidine kinase</fullName>
    </submittedName>
</protein>
<evidence type="ECO:0000313" key="3">
    <source>
        <dbReference type="EMBL" id="MFD0888890.1"/>
    </source>
</evidence>
<evidence type="ECO:0000313" key="4">
    <source>
        <dbReference type="Proteomes" id="UP001597024"/>
    </source>
</evidence>
<proteinExistence type="predicted"/>
<dbReference type="EMBL" id="JBHTHX010001545">
    <property type="protein sequence ID" value="MFD0888890.1"/>
    <property type="molecule type" value="Genomic_DNA"/>
</dbReference>